<evidence type="ECO:0000256" key="9">
    <source>
        <dbReference type="ARBA" id="ARBA00022898"/>
    </source>
</evidence>
<accession>A0A518DRE9</accession>
<dbReference type="InterPro" id="IPR003739">
    <property type="entry name" value="Lys_aminomutase/Glu_NH3_mut"/>
</dbReference>
<dbReference type="AlphaFoldDB" id="A0A518DRE9"/>
<evidence type="ECO:0000259" key="16">
    <source>
        <dbReference type="PROSITE" id="PS51918"/>
    </source>
</evidence>
<feature type="domain" description="Radical SAM core" evidence="16">
    <location>
        <begin position="86"/>
        <end position="307"/>
    </location>
</feature>
<organism evidence="17 18">
    <name type="scientific">Lignipirellula cremea</name>
    <dbReference type="NCBI Taxonomy" id="2528010"/>
    <lineage>
        <taxon>Bacteria</taxon>
        <taxon>Pseudomonadati</taxon>
        <taxon>Planctomycetota</taxon>
        <taxon>Planctomycetia</taxon>
        <taxon>Pirellulales</taxon>
        <taxon>Pirellulaceae</taxon>
        <taxon>Lignipirellula</taxon>
    </lineage>
</organism>
<dbReference type="InterPro" id="IPR022462">
    <property type="entry name" value="EpmB"/>
</dbReference>
<dbReference type="PANTHER" id="PTHR30538:SF1">
    <property type="entry name" value="L-LYSINE 2,3-AMINOMUTASE"/>
    <property type="match status" value="1"/>
</dbReference>
<keyword evidence="18" id="KW-1185">Reference proteome</keyword>
<dbReference type="NCBIfam" id="TIGR03821">
    <property type="entry name" value="EFP_modif_epmB"/>
    <property type="match status" value="1"/>
</dbReference>
<dbReference type="PANTHER" id="PTHR30538">
    <property type="entry name" value="LYSINE 2,3-AMINOMUTASE-RELATED"/>
    <property type="match status" value="1"/>
</dbReference>
<proteinExistence type="inferred from homology"/>
<name>A0A518DRE9_9BACT</name>
<evidence type="ECO:0000256" key="11">
    <source>
        <dbReference type="ARBA" id="ARBA00023014"/>
    </source>
</evidence>
<dbReference type="Pfam" id="PF04055">
    <property type="entry name" value="Radical_SAM"/>
    <property type="match status" value="1"/>
</dbReference>
<keyword evidence="10" id="KW-0408">Iron</keyword>
<dbReference type="PIRSF" id="PIRSF004911">
    <property type="entry name" value="DUF160"/>
    <property type="match status" value="1"/>
</dbReference>
<dbReference type="SFLD" id="SFLDG01070">
    <property type="entry name" value="PLP-dependent"/>
    <property type="match status" value="1"/>
</dbReference>
<evidence type="ECO:0000256" key="15">
    <source>
        <dbReference type="PIRSR" id="PIRSR603739-50"/>
    </source>
</evidence>
<dbReference type="InterPro" id="IPR058240">
    <property type="entry name" value="rSAM_sf"/>
</dbReference>
<keyword evidence="7" id="KW-0949">S-adenosyl-L-methionine</keyword>
<evidence type="ECO:0000256" key="4">
    <source>
        <dbReference type="ARBA" id="ARBA00008703"/>
    </source>
</evidence>
<feature type="binding site" evidence="14">
    <location>
        <position position="104"/>
    </location>
    <ligand>
        <name>[4Fe-4S] cluster</name>
        <dbReference type="ChEBI" id="CHEBI:49883"/>
        <note>4Fe-4S-S-AdoMet</note>
    </ligand>
</feature>
<protein>
    <recommendedName>
        <fullName evidence="5">L-lysine 2,3-aminomutase</fullName>
    </recommendedName>
    <alternativeName>
        <fullName evidence="13">EF-P post-translational modification enzyme B</fullName>
    </alternativeName>
</protein>
<evidence type="ECO:0000256" key="12">
    <source>
        <dbReference type="ARBA" id="ARBA00023235"/>
    </source>
</evidence>
<dbReference type="CDD" id="cd01335">
    <property type="entry name" value="Radical_SAM"/>
    <property type="match status" value="1"/>
</dbReference>
<dbReference type="InterPro" id="IPR007197">
    <property type="entry name" value="rSAM"/>
</dbReference>
<dbReference type="InterPro" id="IPR013785">
    <property type="entry name" value="Aldolase_TIM"/>
</dbReference>
<evidence type="ECO:0000256" key="1">
    <source>
        <dbReference type="ARBA" id="ARBA00001352"/>
    </source>
</evidence>
<dbReference type="NCBIfam" id="TIGR00238">
    <property type="entry name" value="KamA family radical SAM protein"/>
    <property type="match status" value="1"/>
</dbReference>
<keyword evidence="6 14" id="KW-0004">4Fe-4S</keyword>
<comment type="catalytic activity">
    <reaction evidence="1">
        <text>L-lysine = D-beta-lysine</text>
        <dbReference type="Rhea" id="RHEA:44148"/>
        <dbReference type="ChEBI" id="CHEBI:32551"/>
        <dbReference type="ChEBI" id="CHEBI:84138"/>
    </reaction>
</comment>
<keyword evidence="11 14" id="KW-0411">Iron-sulfur</keyword>
<keyword evidence="12 17" id="KW-0413">Isomerase</keyword>
<feature type="binding site" evidence="14">
    <location>
        <position position="107"/>
    </location>
    <ligand>
        <name>[4Fe-4S] cluster</name>
        <dbReference type="ChEBI" id="CHEBI:49883"/>
        <note>4Fe-4S-S-AdoMet</note>
    </ligand>
</feature>
<dbReference type="Gene3D" id="3.20.20.70">
    <property type="entry name" value="Aldolase class I"/>
    <property type="match status" value="1"/>
</dbReference>
<evidence type="ECO:0000256" key="3">
    <source>
        <dbReference type="ARBA" id="ARBA00001966"/>
    </source>
</evidence>
<dbReference type="GO" id="GO:0046872">
    <property type="term" value="F:metal ion binding"/>
    <property type="evidence" value="ECO:0007669"/>
    <property type="project" value="UniProtKB-KW"/>
</dbReference>
<evidence type="ECO:0000256" key="5">
    <source>
        <dbReference type="ARBA" id="ARBA00022363"/>
    </source>
</evidence>
<dbReference type="PROSITE" id="PS51918">
    <property type="entry name" value="RADICAL_SAM"/>
    <property type="match status" value="1"/>
</dbReference>
<evidence type="ECO:0000256" key="10">
    <source>
        <dbReference type="ARBA" id="ARBA00023004"/>
    </source>
</evidence>
<comment type="cofactor">
    <cofactor evidence="2 15">
        <name>pyridoxal 5'-phosphate</name>
        <dbReference type="ChEBI" id="CHEBI:597326"/>
    </cofactor>
</comment>
<dbReference type="KEGG" id="lcre:Pla8534_22010"/>
<dbReference type="SFLD" id="SFLDS00029">
    <property type="entry name" value="Radical_SAM"/>
    <property type="match status" value="1"/>
</dbReference>
<dbReference type="Proteomes" id="UP000317648">
    <property type="component" value="Chromosome"/>
</dbReference>
<gene>
    <name evidence="17" type="primary">epmB</name>
    <name evidence="17" type="ORF">Pla8534_22010</name>
</gene>
<dbReference type="GO" id="GO:0016853">
    <property type="term" value="F:isomerase activity"/>
    <property type="evidence" value="ECO:0007669"/>
    <property type="project" value="UniProtKB-KW"/>
</dbReference>
<dbReference type="SUPFAM" id="SSF102114">
    <property type="entry name" value="Radical SAM enzymes"/>
    <property type="match status" value="1"/>
</dbReference>
<evidence type="ECO:0000256" key="13">
    <source>
        <dbReference type="ARBA" id="ARBA00030756"/>
    </source>
</evidence>
<evidence type="ECO:0000313" key="17">
    <source>
        <dbReference type="EMBL" id="QDU94411.1"/>
    </source>
</evidence>
<comment type="cofactor">
    <cofactor evidence="3">
        <name>[4Fe-4S] cluster</name>
        <dbReference type="ChEBI" id="CHEBI:49883"/>
    </cofactor>
</comment>
<evidence type="ECO:0000256" key="2">
    <source>
        <dbReference type="ARBA" id="ARBA00001933"/>
    </source>
</evidence>
<keyword evidence="8 14" id="KW-0479">Metal-binding</keyword>
<keyword evidence="9 15" id="KW-0663">Pyridoxal phosphate</keyword>
<feature type="binding site" evidence="14">
    <location>
        <position position="100"/>
    </location>
    <ligand>
        <name>[4Fe-4S] cluster</name>
        <dbReference type="ChEBI" id="CHEBI:49883"/>
        <note>4Fe-4S-S-AdoMet</note>
    </ligand>
</feature>
<evidence type="ECO:0000256" key="8">
    <source>
        <dbReference type="ARBA" id="ARBA00022723"/>
    </source>
</evidence>
<comment type="similarity">
    <text evidence="4">Belongs to the radical SAM superfamily. KamA family.</text>
</comment>
<dbReference type="SFLD" id="SFLDF00314">
    <property type="entry name" value="L-lysine_2_3-aminomutase_(yjeK"/>
    <property type="match status" value="1"/>
</dbReference>
<evidence type="ECO:0000313" key="18">
    <source>
        <dbReference type="Proteomes" id="UP000317648"/>
    </source>
</evidence>
<evidence type="ECO:0000256" key="7">
    <source>
        <dbReference type="ARBA" id="ARBA00022691"/>
    </source>
</evidence>
<sequence length="314" mass="34562">MQAAIRDPGELLRRLQLPPDLACSTAAKTFPVFAPLEYIARIVPGDRTDPLLLQVLPLPAETQSTEGFSADPLAEQDYTLAPGLLKKYAGRALLVTTGACAIHCRYCFRREFPYQQSGPPAWDESLARIAADSTIEEVLLSGGDPLTLTDPVLARLVQRLAEIPHVRRLRVHTRLPIVIPQRVNAEFLGWLTGSRLTPIVVVHANHPQEIDDPTAAALKRLRQAGVMLLNQTVLLRGVNDQAEPLIELSRRLIDAGTTPYYLHQLDRVRGTAHFETPPEVGQQLIAAMRAALPGYATPRFVQELPGEPNKTVLA</sequence>
<evidence type="ECO:0000256" key="6">
    <source>
        <dbReference type="ARBA" id="ARBA00022485"/>
    </source>
</evidence>
<dbReference type="EMBL" id="CP036433">
    <property type="protein sequence ID" value="QDU94411.1"/>
    <property type="molecule type" value="Genomic_DNA"/>
</dbReference>
<dbReference type="GO" id="GO:0051539">
    <property type="term" value="F:4 iron, 4 sulfur cluster binding"/>
    <property type="evidence" value="ECO:0007669"/>
    <property type="project" value="UniProtKB-KW"/>
</dbReference>
<evidence type="ECO:0000256" key="14">
    <source>
        <dbReference type="PIRSR" id="PIRSR004911-1"/>
    </source>
</evidence>
<feature type="modified residue" description="N6-(pyridoxal phosphate)lysine" evidence="15">
    <location>
        <position position="310"/>
    </location>
</feature>
<reference evidence="17 18" key="1">
    <citation type="submission" date="2019-02" db="EMBL/GenBank/DDBJ databases">
        <title>Deep-cultivation of Planctomycetes and their phenomic and genomic characterization uncovers novel biology.</title>
        <authorList>
            <person name="Wiegand S."/>
            <person name="Jogler M."/>
            <person name="Boedeker C."/>
            <person name="Pinto D."/>
            <person name="Vollmers J."/>
            <person name="Rivas-Marin E."/>
            <person name="Kohn T."/>
            <person name="Peeters S.H."/>
            <person name="Heuer A."/>
            <person name="Rast P."/>
            <person name="Oberbeckmann S."/>
            <person name="Bunk B."/>
            <person name="Jeske O."/>
            <person name="Meyerdierks A."/>
            <person name="Storesund J.E."/>
            <person name="Kallscheuer N."/>
            <person name="Luecker S."/>
            <person name="Lage O.M."/>
            <person name="Pohl T."/>
            <person name="Merkel B.J."/>
            <person name="Hornburger P."/>
            <person name="Mueller R.-W."/>
            <person name="Bruemmer F."/>
            <person name="Labrenz M."/>
            <person name="Spormann A.M."/>
            <person name="Op den Camp H."/>
            <person name="Overmann J."/>
            <person name="Amann R."/>
            <person name="Jetten M.S.M."/>
            <person name="Mascher T."/>
            <person name="Medema M.H."/>
            <person name="Devos D.P."/>
            <person name="Kaster A.-K."/>
            <person name="Ovreas L."/>
            <person name="Rohde M."/>
            <person name="Galperin M.Y."/>
            <person name="Jogler C."/>
        </authorList>
    </citation>
    <scope>NUCLEOTIDE SEQUENCE [LARGE SCALE GENOMIC DNA]</scope>
    <source>
        <strain evidence="17 18">Pla85_3_4</strain>
    </source>
</reference>